<accession>A0A834JL90</accession>
<comment type="caution">
    <text evidence="2">The sequence shown here is derived from an EMBL/GenBank/DDBJ whole genome shotgun (WGS) entry which is preliminary data.</text>
</comment>
<gene>
    <name evidence="2" type="ORF">HZH66_010146</name>
</gene>
<reference evidence="2" key="1">
    <citation type="journal article" date="2020" name="G3 (Bethesda)">
        <title>High-Quality Assemblies for Three Invasive Social Wasps from the &lt;i&gt;Vespula&lt;/i&gt; Genus.</title>
        <authorList>
            <person name="Harrop T.W.R."/>
            <person name="Guhlin J."/>
            <person name="McLaughlin G.M."/>
            <person name="Permina E."/>
            <person name="Stockwell P."/>
            <person name="Gilligan J."/>
            <person name="Le Lec M.F."/>
            <person name="Gruber M.A.M."/>
            <person name="Quinn O."/>
            <person name="Lovegrove M."/>
            <person name="Duncan E.J."/>
            <person name="Remnant E.J."/>
            <person name="Van Eeckhoven J."/>
            <person name="Graham B."/>
            <person name="Knapp R.A."/>
            <person name="Langford K.W."/>
            <person name="Kronenberg Z."/>
            <person name="Press M.O."/>
            <person name="Eacker S.M."/>
            <person name="Wilson-Rankin E.E."/>
            <person name="Purcell J."/>
            <person name="Lester P.J."/>
            <person name="Dearden P.K."/>
        </authorList>
    </citation>
    <scope>NUCLEOTIDE SEQUENCE</scope>
    <source>
        <strain evidence="2">Marl-1</strain>
    </source>
</reference>
<sequence>MARATFSGLWGSLRHEQGPRDFGWGSEKDGRHIKWPNPESPFQEHHAPKRGVSATLFWSQCIACPHSSWRRHRDGGGLRDHE</sequence>
<feature type="region of interest" description="Disordered" evidence="1">
    <location>
        <begin position="1"/>
        <end position="48"/>
    </location>
</feature>
<protein>
    <submittedName>
        <fullName evidence="2">Uncharacterized protein</fullName>
    </submittedName>
</protein>
<dbReference type="AlphaFoldDB" id="A0A834JL90"/>
<name>A0A834JL90_VESVU</name>
<dbReference type="EMBL" id="JACSEA010000011">
    <property type="protein sequence ID" value="KAF7389009.1"/>
    <property type="molecule type" value="Genomic_DNA"/>
</dbReference>
<evidence type="ECO:0000313" key="2">
    <source>
        <dbReference type="EMBL" id="KAF7389009.1"/>
    </source>
</evidence>
<keyword evidence="3" id="KW-1185">Reference proteome</keyword>
<evidence type="ECO:0000256" key="1">
    <source>
        <dbReference type="SAM" id="MobiDB-lite"/>
    </source>
</evidence>
<dbReference type="Proteomes" id="UP000614350">
    <property type="component" value="Unassembled WGS sequence"/>
</dbReference>
<evidence type="ECO:0000313" key="3">
    <source>
        <dbReference type="Proteomes" id="UP000614350"/>
    </source>
</evidence>
<organism evidence="2 3">
    <name type="scientific">Vespula vulgaris</name>
    <name type="common">Yellow jacket</name>
    <name type="synonym">Wasp</name>
    <dbReference type="NCBI Taxonomy" id="7454"/>
    <lineage>
        <taxon>Eukaryota</taxon>
        <taxon>Metazoa</taxon>
        <taxon>Ecdysozoa</taxon>
        <taxon>Arthropoda</taxon>
        <taxon>Hexapoda</taxon>
        <taxon>Insecta</taxon>
        <taxon>Pterygota</taxon>
        <taxon>Neoptera</taxon>
        <taxon>Endopterygota</taxon>
        <taxon>Hymenoptera</taxon>
        <taxon>Apocrita</taxon>
        <taxon>Aculeata</taxon>
        <taxon>Vespoidea</taxon>
        <taxon>Vespidae</taxon>
        <taxon>Vespinae</taxon>
        <taxon>Vespula</taxon>
    </lineage>
</organism>
<proteinExistence type="predicted"/>